<keyword evidence="2" id="KW-1185">Reference proteome</keyword>
<dbReference type="Gene3D" id="3.80.10.10">
    <property type="entry name" value="Ribonuclease Inhibitor"/>
    <property type="match status" value="2"/>
</dbReference>
<dbReference type="GO" id="GO:0031146">
    <property type="term" value="P:SCF-dependent proteasomal ubiquitin-dependent protein catabolic process"/>
    <property type="evidence" value="ECO:0007669"/>
    <property type="project" value="TreeGrafter"/>
</dbReference>
<dbReference type="Proteomes" id="UP000829685">
    <property type="component" value="Unassembled WGS sequence"/>
</dbReference>
<proteinExistence type="predicted"/>
<organism evidence="1 2">
    <name type="scientific">Neoarthrinium moseri</name>
    <dbReference type="NCBI Taxonomy" id="1658444"/>
    <lineage>
        <taxon>Eukaryota</taxon>
        <taxon>Fungi</taxon>
        <taxon>Dikarya</taxon>
        <taxon>Ascomycota</taxon>
        <taxon>Pezizomycotina</taxon>
        <taxon>Sordariomycetes</taxon>
        <taxon>Xylariomycetidae</taxon>
        <taxon>Amphisphaeriales</taxon>
        <taxon>Apiosporaceae</taxon>
        <taxon>Neoarthrinium</taxon>
    </lineage>
</organism>
<reference evidence="1" key="1">
    <citation type="submission" date="2021-03" db="EMBL/GenBank/DDBJ databases">
        <title>Revisited historic fungal species revealed as producer of novel bioactive compounds through whole genome sequencing and comparative genomics.</title>
        <authorList>
            <person name="Vignolle G.A."/>
            <person name="Hochenegger N."/>
            <person name="Mach R.L."/>
            <person name="Mach-Aigner A.R."/>
            <person name="Javad Rahimi M."/>
            <person name="Salim K.A."/>
            <person name="Chan C.M."/>
            <person name="Lim L.B.L."/>
            <person name="Cai F."/>
            <person name="Druzhinina I.S."/>
            <person name="U'Ren J.M."/>
            <person name="Derntl C."/>
        </authorList>
    </citation>
    <scope>NUCLEOTIDE SEQUENCE</scope>
    <source>
        <strain evidence="1">TUCIM 5799</strain>
    </source>
</reference>
<name>A0A9P9WV90_9PEZI</name>
<comment type="caution">
    <text evidence="1">The sequence shown here is derived from an EMBL/GenBank/DDBJ whole genome shotgun (WGS) entry which is preliminary data.</text>
</comment>
<evidence type="ECO:0000313" key="1">
    <source>
        <dbReference type="EMBL" id="KAI1879683.1"/>
    </source>
</evidence>
<dbReference type="SUPFAM" id="SSF52047">
    <property type="entry name" value="RNI-like"/>
    <property type="match status" value="2"/>
</dbReference>
<gene>
    <name evidence="1" type="ORF">JX265_002637</name>
</gene>
<accession>A0A9P9WV90</accession>
<sequence length="543" mass="60496">MAHSPLPQEILLLLCEWQALPSNNYTGSIHESSPVVVSESYDKVKLARLWKSILLSSLGQTAFPYCTYIQSLSLGSYGSLLEDISRDTTIRPWLFDPQENMEQFLVLRDNQKPKRPTRNQAMPFIDFSKTMIKCGDFFTQRIKQMADQSKTSVALVHLEGITIPEQILSTWLTRLPSLVSLQLQDGSVLTAQAASAIYEHCPNFSEINCLSCAGGHADQDMASFLRALRPNTLEQFEIISMNHIGELTLTALNAHSDSLKTLKLGSLSSEAMRCLNVLAGCTTLEILQIENRRDDPADLKVLSEELLKEITTWIQNCTNLRELNLSNLKDALPITKEVLSMPSTRLSTLSLQGFSSHGELDSAAWEALARQETLENLTIGGLHDTPDGLGPIIHESPPLTQSICKLRNLKTLNLTKAIVRTIDLRLIVTALPELTELSFGGDWIDDQILDSLSALRHLKVLLINAFSVFTYDGLQAFARRLDPNLHKGISVDILNQIGNWKFSPEDEARLSSYFSSTLEGKIEIAVFRDPDEAHESDFSVTSD</sequence>
<dbReference type="OrthoDB" id="10028886at2759"/>
<evidence type="ECO:0000313" key="2">
    <source>
        <dbReference type="Proteomes" id="UP000829685"/>
    </source>
</evidence>
<dbReference type="EMBL" id="JAFIMR010000004">
    <property type="protein sequence ID" value="KAI1879683.1"/>
    <property type="molecule type" value="Genomic_DNA"/>
</dbReference>
<dbReference type="AlphaFoldDB" id="A0A9P9WV90"/>
<protein>
    <recommendedName>
        <fullName evidence="3">RNI-like protein</fullName>
    </recommendedName>
</protein>
<dbReference type="PANTHER" id="PTHR13318">
    <property type="entry name" value="PARTNER OF PAIRED, ISOFORM B-RELATED"/>
    <property type="match status" value="1"/>
</dbReference>
<evidence type="ECO:0008006" key="3">
    <source>
        <dbReference type="Google" id="ProtNLM"/>
    </source>
</evidence>
<dbReference type="InterPro" id="IPR032675">
    <property type="entry name" value="LRR_dom_sf"/>
</dbReference>
<dbReference type="GO" id="GO:0019005">
    <property type="term" value="C:SCF ubiquitin ligase complex"/>
    <property type="evidence" value="ECO:0007669"/>
    <property type="project" value="TreeGrafter"/>
</dbReference>